<comment type="caution">
    <text evidence="1">The sequence shown here is derived from an EMBL/GenBank/DDBJ whole genome shotgun (WGS) entry which is preliminary data.</text>
</comment>
<dbReference type="Proteomes" id="UP001215712">
    <property type="component" value="Unassembled WGS sequence"/>
</dbReference>
<gene>
    <name evidence="1" type="ORF">N7493_011351</name>
</gene>
<sequence>MQLYMRYDDVVWEQSDDISDNWLLQFIKVEILRGVGQFVLMNSEGDGPEFAVLKKGFYNLTLRMKYEHSATHIRFTQPGTSMFPEEQVHNEVAIMRYILDKTSVPVPFIHRSSSKAESPLKLSPYIMMDHIEHDTKMYAALNIPGCPTEKRGYLDPNIDEGRLEKLYGQSAGILIQLLKPELPYIGSLCQIDDFTWEVTRRPLTMNMNELVRVGTLPQSKLPAPNATYNTASSYVEALASLNIQHLIYQRNDAIESEDDCRRKFVARQLFYKLAKAKRVTKFENGPFKLWCDDLRPANILLNNDLQIVGVVDWEFTYAAPAEFSYAPPWWLLIETPESWEKGLEDWTQVFDYRLKTFIKVMRAQNEGQFLADRMQDSWESGDFWVVCALLHSFAFDAIYWNKIDTWFFGPTASKPEDAWKERLALLDEEEISDMEKLVSRQMEEMKSRPLAWDPDNYTEEFWQNLKRRREEEARDQEKEL</sequence>
<reference evidence="1" key="2">
    <citation type="submission" date="2023-01" db="EMBL/GenBank/DDBJ databases">
        <authorList>
            <person name="Petersen C."/>
        </authorList>
    </citation>
    <scope>NUCLEOTIDE SEQUENCE</scope>
    <source>
        <strain evidence="1">IBT 17514</strain>
    </source>
</reference>
<evidence type="ECO:0000313" key="2">
    <source>
        <dbReference type="Proteomes" id="UP001215712"/>
    </source>
</evidence>
<keyword evidence="2" id="KW-1185">Reference proteome</keyword>
<dbReference type="InterPro" id="IPR051678">
    <property type="entry name" value="AGP_Transferase"/>
</dbReference>
<dbReference type="AlphaFoldDB" id="A0AAD6MR59"/>
<dbReference type="PANTHER" id="PTHR21310">
    <property type="entry name" value="AMINOGLYCOSIDE PHOSPHOTRANSFERASE-RELATED-RELATED"/>
    <property type="match status" value="1"/>
</dbReference>
<dbReference type="PANTHER" id="PTHR21310:SF37">
    <property type="entry name" value="AMINOGLYCOSIDE PHOSPHOTRANSFERASE DOMAIN-CONTAINING PROTEIN"/>
    <property type="match status" value="1"/>
</dbReference>
<proteinExistence type="predicted"/>
<reference evidence="1" key="1">
    <citation type="journal article" date="2023" name="IMA Fungus">
        <title>Comparative genomic study of the Penicillium genus elucidates a diverse pangenome and 15 lateral gene transfer events.</title>
        <authorList>
            <person name="Petersen C."/>
            <person name="Sorensen T."/>
            <person name="Nielsen M.R."/>
            <person name="Sondergaard T.E."/>
            <person name="Sorensen J.L."/>
            <person name="Fitzpatrick D.A."/>
            <person name="Frisvad J.C."/>
            <person name="Nielsen K.L."/>
        </authorList>
    </citation>
    <scope>NUCLEOTIDE SEQUENCE</scope>
    <source>
        <strain evidence="1">IBT 17514</strain>
    </source>
</reference>
<accession>A0AAD6MR59</accession>
<dbReference type="EMBL" id="JAQJAN010000020">
    <property type="protein sequence ID" value="KAJ5704213.1"/>
    <property type="molecule type" value="Genomic_DNA"/>
</dbReference>
<evidence type="ECO:0008006" key="3">
    <source>
        <dbReference type="Google" id="ProtNLM"/>
    </source>
</evidence>
<protein>
    <recommendedName>
        <fullName evidence="3">Aminoglycoside phosphotransferase domain-containing protein</fullName>
    </recommendedName>
</protein>
<evidence type="ECO:0000313" key="1">
    <source>
        <dbReference type="EMBL" id="KAJ5704213.1"/>
    </source>
</evidence>
<organism evidence="1 2">
    <name type="scientific">Penicillium malachiteum</name>
    <dbReference type="NCBI Taxonomy" id="1324776"/>
    <lineage>
        <taxon>Eukaryota</taxon>
        <taxon>Fungi</taxon>
        <taxon>Dikarya</taxon>
        <taxon>Ascomycota</taxon>
        <taxon>Pezizomycotina</taxon>
        <taxon>Eurotiomycetes</taxon>
        <taxon>Eurotiomycetidae</taxon>
        <taxon>Eurotiales</taxon>
        <taxon>Aspergillaceae</taxon>
        <taxon>Penicillium</taxon>
    </lineage>
</organism>
<dbReference type="SUPFAM" id="SSF56112">
    <property type="entry name" value="Protein kinase-like (PK-like)"/>
    <property type="match status" value="1"/>
</dbReference>
<dbReference type="InterPro" id="IPR011009">
    <property type="entry name" value="Kinase-like_dom_sf"/>
</dbReference>
<name>A0AAD6MR59_9EURO</name>